<dbReference type="InterPro" id="IPR029063">
    <property type="entry name" value="SAM-dependent_MTases_sf"/>
</dbReference>
<gene>
    <name evidence="10" type="ORF">SEMRO_328_G118650.1</name>
</gene>
<evidence type="ECO:0000256" key="4">
    <source>
        <dbReference type="ARBA" id="ARBA00011905"/>
    </source>
</evidence>
<comment type="caution">
    <text evidence="10">The sequence shown here is derived from an EMBL/GenBank/DDBJ whole genome shotgun (WGS) entry which is preliminary data.</text>
</comment>
<reference evidence="10" key="1">
    <citation type="submission" date="2020-06" db="EMBL/GenBank/DDBJ databases">
        <authorList>
            <consortium name="Plant Systems Biology data submission"/>
        </authorList>
    </citation>
    <scope>NUCLEOTIDE SEQUENCE</scope>
    <source>
        <strain evidence="10">D6</strain>
    </source>
</reference>
<comment type="subcellular location">
    <subcellularLocation>
        <location evidence="2">Cytoplasm</location>
    </subcellularLocation>
</comment>
<dbReference type="Proteomes" id="UP001153069">
    <property type="component" value="Unassembled WGS sequence"/>
</dbReference>
<dbReference type="Gene3D" id="3.40.50.150">
    <property type="entry name" value="Vaccinia Virus protein VP39"/>
    <property type="match status" value="1"/>
</dbReference>
<dbReference type="GO" id="GO:0008119">
    <property type="term" value="F:thiopurine S-methyltransferase activity"/>
    <property type="evidence" value="ECO:0007669"/>
    <property type="project" value="UniProtKB-EC"/>
</dbReference>
<comment type="catalytic activity">
    <reaction evidence="1">
        <text>S-adenosyl-L-methionine + a thiopurine = S-adenosyl-L-homocysteine + a thiopurine S-methylether.</text>
        <dbReference type="EC" id="2.1.1.67"/>
    </reaction>
</comment>
<keyword evidence="6" id="KW-0489">Methyltransferase</keyword>
<dbReference type="FunFam" id="3.40.50.150:FF:000101">
    <property type="entry name" value="Thiopurine S-methyltransferase"/>
    <property type="match status" value="1"/>
</dbReference>
<evidence type="ECO:0000256" key="1">
    <source>
        <dbReference type="ARBA" id="ARBA00000903"/>
    </source>
</evidence>
<feature type="chain" id="PRO_5040469321" description="thiopurine S-methyltransferase" evidence="9">
    <location>
        <begin position="29"/>
        <end position="280"/>
    </location>
</feature>
<evidence type="ECO:0000256" key="8">
    <source>
        <dbReference type="ARBA" id="ARBA00022691"/>
    </source>
</evidence>
<sequence>MAPSPTQHCAPSVLKTLTVCLILQLVSSFSGSSMSQERPLEEQSDRLSRWHNRWDEKRIGWHREEVNPGLIKYGTVDKDSCPAEGLRWFVPLCGKTVDMAYLASQETTAEVVGVDGVLKALESFVEDHPELKIEQQPPTGKFEKLTGTKITLLKGDFFALDVEATGGQFDTVFDRASMVAIDPSLREDYVNVIGKLLKPGGKIILGTLERRTGEEEAVKKGPPFSISEAEVRRLYEKLDWVESITLVEEIDEFARTPEDKIRYEGVTSLYELYFLIQAKA</sequence>
<keyword evidence="9" id="KW-0732">Signal</keyword>
<evidence type="ECO:0000256" key="7">
    <source>
        <dbReference type="ARBA" id="ARBA00022679"/>
    </source>
</evidence>
<dbReference type="PANTHER" id="PTHR10259">
    <property type="entry name" value="THIOPURINE S-METHYLTRANSFERASE"/>
    <property type="match status" value="1"/>
</dbReference>
<protein>
    <recommendedName>
        <fullName evidence="4">thiopurine S-methyltransferase</fullName>
        <ecNumber evidence="4">2.1.1.67</ecNumber>
    </recommendedName>
</protein>
<dbReference type="GO" id="GO:0005737">
    <property type="term" value="C:cytoplasm"/>
    <property type="evidence" value="ECO:0007669"/>
    <property type="project" value="UniProtKB-SubCell"/>
</dbReference>
<dbReference type="AlphaFoldDB" id="A0A9N8HB99"/>
<dbReference type="PROSITE" id="PS51585">
    <property type="entry name" value="SAM_MT_TPMT"/>
    <property type="match status" value="1"/>
</dbReference>
<keyword evidence="8" id="KW-0949">S-adenosyl-L-methionine</keyword>
<evidence type="ECO:0000313" key="10">
    <source>
        <dbReference type="EMBL" id="CAB9508001.1"/>
    </source>
</evidence>
<dbReference type="PANTHER" id="PTHR10259:SF11">
    <property type="entry name" value="THIOPURINE S-METHYLTRANSFERASE"/>
    <property type="match status" value="1"/>
</dbReference>
<accession>A0A9N8HB99</accession>
<name>A0A9N8HB99_9STRA</name>
<dbReference type="EMBL" id="CAICTM010000327">
    <property type="protein sequence ID" value="CAB9508001.1"/>
    <property type="molecule type" value="Genomic_DNA"/>
</dbReference>
<dbReference type="Pfam" id="PF05724">
    <property type="entry name" value="TPMT"/>
    <property type="match status" value="1"/>
</dbReference>
<evidence type="ECO:0000256" key="2">
    <source>
        <dbReference type="ARBA" id="ARBA00004496"/>
    </source>
</evidence>
<evidence type="ECO:0000313" key="11">
    <source>
        <dbReference type="Proteomes" id="UP001153069"/>
    </source>
</evidence>
<keyword evidence="5" id="KW-0963">Cytoplasm</keyword>
<dbReference type="InterPro" id="IPR008854">
    <property type="entry name" value="TPMT"/>
</dbReference>
<dbReference type="GO" id="GO:0032259">
    <property type="term" value="P:methylation"/>
    <property type="evidence" value="ECO:0007669"/>
    <property type="project" value="UniProtKB-KW"/>
</dbReference>
<dbReference type="SUPFAM" id="SSF53335">
    <property type="entry name" value="S-adenosyl-L-methionine-dependent methyltransferases"/>
    <property type="match status" value="1"/>
</dbReference>
<evidence type="ECO:0000256" key="5">
    <source>
        <dbReference type="ARBA" id="ARBA00022490"/>
    </source>
</evidence>
<proteinExistence type="inferred from homology"/>
<keyword evidence="7" id="KW-0808">Transferase</keyword>
<dbReference type="OrthoDB" id="276151at2759"/>
<evidence type="ECO:0000256" key="9">
    <source>
        <dbReference type="SAM" id="SignalP"/>
    </source>
</evidence>
<evidence type="ECO:0000256" key="6">
    <source>
        <dbReference type="ARBA" id="ARBA00022603"/>
    </source>
</evidence>
<organism evidence="10 11">
    <name type="scientific">Seminavis robusta</name>
    <dbReference type="NCBI Taxonomy" id="568900"/>
    <lineage>
        <taxon>Eukaryota</taxon>
        <taxon>Sar</taxon>
        <taxon>Stramenopiles</taxon>
        <taxon>Ochrophyta</taxon>
        <taxon>Bacillariophyta</taxon>
        <taxon>Bacillariophyceae</taxon>
        <taxon>Bacillariophycidae</taxon>
        <taxon>Naviculales</taxon>
        <taxon>Naviculaceae</taxon>
        <taxon>Seminavis</taxon>
    </lineage>
</organism>
<dbReference type="EC" id="2.1.1.67" evidence="4"/>
<feature type="signal peptide" evidence="9">
    <location>
        <begin position="1"/>
        <end position="28"/>
    </location>
</feature>
<evidence type="ECO:0000256" key="3">
    <source>
        <dbReference type="ARBA" id="ARBA00008145"/>
    </source>
</evidence>
<comment type="similarity">
    <text evidence="3">Belongs to the class I-like SAM-binding methyltransferase superfamily. TPMT family.</text>
</comment>
<keyword evidence="11" id="KW-1185">Reference proteome</keyword>